<gene>
    <name evidence="3" type="ORF">GA0061099_1001136</name>
</gene>
<dbReference type="RefSeq" id="WP_036023200.1">
    <property type="nucleotide sequence ID" value="NZ_FMAE01000001.1"/>
</dbReference>
<reference evidence="3 4" key="1">
    <citation type="submission" date="2016-08" db="EMBL/GenBank/DDBJ databases">
        <authorList>
            <person name="Seilhamer J.J."/>
        </authorList>
    </citation>
    <scope>NUCLEOTIDE SEQUENCE [LARGE SCALE GENOMIC DNA]</scope>
    <source>
        <strain evidence="3 4">CCBAU 10071</strain>
    </source>
</reference>
<dbReference type="Pfam" id="PF13115">
    <property type="entry name" value="YtkA"/>
    <property type="match status" value="1"/>
</dbReference>
<dbReference type="InterPro" id="IPR032693">
    <property type="entry name" value="YtkA-like_dom"/>
</dbReference>
<sequence length="130" mass="13600">MLSKFSTAAVAATLSLAASVALAGAGDYAFEPVNPEMKKGDDVTLAVRLTNKQTGKPVPDAVIFKTRVDMAPDGMAEMESAVAPLPSKEPGVYAFRTDLPMAGRYQVTLSAKVQGEPETVTGKVIVKATK</sequence>
<evidence type="ECO:0000313" key="3">
    <source>
        <dbReference type="EMBL" id="SCB07645.1"/>
    </source>
</evidence>
<evidence type="ECO:0000313" key="4">
    <source>
        <dbReference type="Proteomes" id="UP000183174"/>
    </source>
</evidence>
<dbReference type="Proteomes" id="UP000183174">
    <property type="component" value="Unassembled WGS sequence"/>
</dbReference>
<dbReference type="AlphaFoldDB" id="A0A1C3TWZ1"/>
<feature type="signal peptide" evidence="1">
    <location>
        <begin position="1"/>
        <end position="23"/>
    </location>
</feature>
<organism evidence="3 4">
    <name type="scientific">Bradyrhizobium yuanmingense</name>
    <dbReference type="NCBI Taxonomy" id="108015"/>
    <lineage>
        <taxon>Bacteria</taxon>
        <taxon>Pseudomonadati</taxon>
        <taxon>Pseudomonadota</taxon>
        <taxon>Alphaproteobacteria</taxon>
        <taxon>Hyphomicrobiales</taxon>
        <taxon>Nitrobacteraceae</taxon>
        <taxon>Bradyrhizobium</taxon>
    </lineage>
</organism>
<keyword evidence="1" id="KW-0732">Signal</keyword>
<proteinExistence type="predicted"/>
<evidence type="ECO:0000256" key="1">
    <source>
        <dbReference type="SAM" id="SignalP"/>
    </source>
</evidence>
<protein>
    <submittedName>
        <fullName evidence="3">YtkA-like</fullName>
    </submittedName>
</protein>
<accession>A0A1C3TWZ1</accession>
<dbReference type="EMBL" id="FMAE01000001">
    <property type="protein sequence ID" value="SCB07645.1"/>
    <property type="molecule type" value="Genomic_DNA"/>
</dbReference>
<feature type="domain" description="YtkA-like" evidence="2">
    <location>
        <begin position="25"/>
        <end position="109"/>
    </location>
</feature>
<feature type="chain" id="PRO_5008682555" evidence="1">
    <location>
        <begin position="24"/>
        <end position="130"/>
    </location>
</feature>
<evidence type="ECO:0000259" key="2">
    <source>
        <dbReference type="Pfam" id="PF13115"/>
    </source>
</evidence>
<name>A0A1C3TWZ1_9BRAD</name>